<feature type="region of interest" description="Disordered" evidence="1">
    <location>
        <begin position="1"/>
        <end position="27"/>
    </location>
</feature>
<keyword evidence="3" id="KW-1185">Reference proteome</keyword>
<protein>
    <submittedName>
        <fullName evidence="2">Uncharacterized protein</fullName>
    </submittedName>
</protein>
<accession>A0ABQ9WYM4</accession>
<sequence>MIRRWVGEAARTNAPDSSLPHHQDPFGDSMQAAAVLTQPTPIDAPMAGQPTNKCIAPPMSATSAGVGKRMFAESQSLSSWPRWLSSFGAAKTKQFQHAQLSHPTRSRR</sequence>
<feature type="region of interest" description="Disordered" evidence="1">
    <location>
        <begin position="41"/>
        <end position="62"/>
    </location>
</feature>
<name>A0ABQ9WYM4_9EUKA</name>
<comment type="caution">
    <text evidence="2">The sequence shown here is derived from an EMBL/GenBank/DDBJ whole genome shotgun (WGS) entry which is preliminary data.</text>
</comment>
<gene>
    <name evidence="2" type="ORF">BLNAU_20473</name>
</gene>
<evidence type="ECO:0000256" key="1">
    <source>
        <dbReference type="SAM" id="MobiDB-lite"/>
    </source>
</evidence>
<evidence type="ECO:0000313" key="3">
    <source>
        <dbReference type="Proteomes" id="UP001281761"/>
    </source>
</evidence>
<reference evidence="2 3" key="1">
    <citation type="journal article" date="2022" name="bioRxiv">
        <title>Genomics of Preaxostyla Flagellates Illuminates Evolutionary Transitions and the Path Towards Mitochondrial Loss.</title>
        <authorList>
            <person name="Novak L.V.F."/>
            <person name="Treitli S.C."/>
            <person name="Pyrih J."/>
            <person name="Halakuc P."/>
            <person name="Pipaliya S.V."/>
            <person name="Vacek V."/>
            <person name="Brzon O."/>
            <person name="Soukal P."/>
            <person name="Eme L."/>
            <person name="Dacks J.B."/>
            <person name="Karnkowska A."/>
            <person name="Elias M."/>
            <person name="Hampl V."/>
        </authorList>
    </citation>
    <scope>NUCLEOTIDE SEQUENCE [LARGE SCALE GENOMIC DNA]</scope>
    <source>
        <strain evidence="2">NAU3</strain>
        <tissue evidence="2">Gut</tissue>
    </source>
</reference>
<proteinExistence type="predicted"/>
<dbReference type="Proteomes" id="UP001281761">
    <property type="component" value="Unassembled WGS sequence"/>
</dbReference>
<dbReference type="EMBL" id="JARBJD010000291">
    <property type="protein sequence ID" value="KAK2944614.1"/>
    <property type="molecule type" value="Genomic_DNA"/>
</dbReference>
<organism evidence="2 3">
    <name type="scientific">Blattamonas nauphoetae</name>
    <dbReference type="NCBI Taxonomy" id="2049346"/>
    <lineage>
        <taxon>Eukaryota</taxon>
        <taxon>Metamonada</taxon>
        <taxon>Preaxostyla</taxon>
        <taxon>Oxymonadida</taxon>
        <taxon>Blattamonas</taxon>
    </lineage>
</organism>
<evidence type="ECO:0000313" key="2">
    <source>
        <dbReference type="EMBL" id="KAK2944614.1"/>
    </source>
</evidence>